<organism evidence="2 3">
    <name type="scientific">Bradyrhizobium betae</name>
    <dbReference type="NCBI Taxonomy" id="244734"/>
    <lineage>
        <taxon>Bacteria</taxon>
        <taxon>Pseudomonadati</taxon>
        <taxon>Pseudomonadota</taxon>
        <taxon>Alphaproteobacteria</taxon>
        <taxon>Hyphomicrobiales</taxon>
        <taxon>Nitrobacteraceae</taxon>
        <taxon>Bradyrhizobium</taxon>
    </lineage>
</organism>
<dbReference type="Pfam" id="PF03797">
    <property type="entry name" value="Autotransporter"/>
    <property type="match status" value="1"/>
</dbReference>
<feature type="domain" description="Autotransporter" evidence="1">
    <location>
        <begin position="411"/>
        <end position="689"/>
    </location>
</feature>
<proteinExistence type="predicted"/>
<dbReference type="InterPro" id="IPR005546">
    <property type="entry name" value="Autotransporte_beta"/>
</dbReference>
<evidence type="ECO:0000313" key="3">
    <source>
        <dbReference type="Proteomes" id="UP001058872"/>
    </source>
</evidence>
<dbReference type="PROSITE" id="PS51208">
    <property type="entry name" value="AUTOTRANSPORTER"/>
    <property type="match status" value="1"/>
</dbReference>
<reference evidence="2" key="1">
    <citation type="submission" date="2018-04" db="EMBL/GenBank/DDBJ databases">
        <title>Genomes of Endosymbiotic and Endophytic Bradyrhizobium Publication status.</title>
        <authorList>
            <person name="Guha S."/>
            <person name="Jorrin B."/>
            <person name="Sarkar M."/>
            <person name="Poole P.S."/>
            <person name="DasGupta M."/>
        </authorList>
    </citation>
    <scope>NUCLEOTIDE SEQUENCE</scope>
    <source>
        <strain evidence="2">WBOS16</strain>
    </source>
</reference>
<evidence type="ECO:0000313" key="2">
    <source>
        <dbReference type="EMBL" id="UUO64630.1"/>
    </source>
</evidence>
<evidence type="ECO:0000259" key="1">
    <source>
        <dbReference type="PROSITE" id="PS51208"/>
    </source>
</evidence>
<dbReference type="SMART" id="SM00869">
    <property type="entry name" value="Autotransporter"/>
    <property type="match status" value="1"/>
</dbReference>
<gene>
    <name evidence="2" type="ORF">DCM83_04950</name>
</gene>
<dbReference type="NCBIfam" id="TIGR01414">
    <property type="entry name" value="autotrans_barl"/>
    <property type="match status" value="1"/>
</dbReference>
<dbReference type="SUPFAM" id="SSF103515">
    <property type="entry name" value="Autotransporter"/>
    <property type="match status" value="1"/>
</dbReference>
<accession>A0AAE9N7X6</accession>
<dbReference type="AlphaFoldDB" id="A0AAE9N7X6"/>
<dbReference type="InterPro" id="IPR036709">
    <property type="entry name" value="Autotransporte_beta_dom_sf"/>
</dbReference>
<protein>
    <submittedName>
        <fullName evidence="2">Autotransporter outer membrane beta-barrel domain-containing protein</fullName>
    </submittedName>
</protein>
<sequence length="689" mass="70568">MHAAAVAPQGRISCGPGGGIVPRPRATSLHAIGRASALASVAGVMLLCGGSRALAQSAIWDTTLSNTDWYVPTAQLLAYASPKTGFSNPIPIGDQTLWSLATATNGSFTGTSVAQLKIGPALLTDNSTIQGFVTTAGQITMQFTPTSGGAVTVGLGHMRTIGGVTSMEMQMITGDSVLVTHWAYMLPYDPATFTPPASQPVPANSVPQWAWMPGTPWRIASNSLFGTSAPGRFVITNYQNGYFWGAGVAPAGSSAANFTLLGSVTPEGNVLFNTLSRGTLASLYGNASGDASGAQMLVGTYDLSGNPTGGVAYISLVRPYAETLQAQNSRAGLGAADMLYRLSATSLGWTGSMATGFAALDNLSGSGLVDAVNQTLPVLTGAASQATYATQRMFQQAMTGRLDDVLGLNTGVTPERNVWMKPLGGSIRQGGVDGVPGYSASGGGIAVGADGAISPRAMLGGVFAYSHQAVTGSEAAVPHRLAIDSYRAGLYGAYALGHGLQVDGQLDGALNDNGASRSLTFINGLAGAGYRSYSGHAGAGLRKLIPVEPRLTIAPSLRLDYGHVRSSAYQEGGAGGFSLNVEAQTYRELTLTAGLKSAYQVTKQVYLTGDVGVGYNTLNQGLQIKSAFAGGGDSFVTNGLALSPWIYSTALGLVAADGKGFDLGIRYGLAATSSGLLQQSGLAVLKIKL</sequence>
<dbReference type="InterPro" id="IPR006315">
    <property type="entry name" value="OM_autotransptr_brl_dom"/>
</dbReference>
<dbReference type="Proteomes" id="UP001058872">
    <property type="component" value="Chromosome"/>
</dbReference>
<dbReference type="GO" id="GO:0019867">
    <property type="term" value="C:outer membrane"/>
    <property type="evidence" value="ECO:0007669"/>
    <property type="project" value="InterPro"/>
</dbReference>
<dbReference type="Gene3D" id="2.40.128.130">
    <property type="entry name" value="Autotransporter beta-domain"/>
    <property type="match status" value="1"/>
</dbReference>
<name>A0AAE9N7X6_9BRAD</name>
<dbReference type="EMBL" id="CP028989">
    <property type="protein sequence ID" value="UUO64630.1"/>
    <property type="molecule type" value="Genomic_DNA"/>
</dbReference>